<dbReference type="Pfam" id="PF00505">
    <property type="entry name" value="HMG_box"/>
    <property type="match status" value="1"/>
</dbReference>
<reference evidence="6" key="3">
    <citation type="submission" date="2025-04" db="UniProtKB">
        <authorList>
            <consortium name="RefSeq"/>
        </authorList>
    </citation>
    <scope>IDENTIFICATION</scope>
    <source>
        <strain evidence="6">CBS 304.34</strain>
    </source>
</reference>
<proteinExistence type="predicted"/>
<dbReference type="InterPro" id="IPR009071">
    <property type="entry name" value="HMG_box_dom"/>
</dbReference>
<dbReference type="AlphaFoldDB" id="A0A6A6Z2M7"/>
<keyword evidence="5" id="KW-1185">Reference proteome</keyword>
<accession>A0A6A6Z2M7</accession>
<dbReference type="Proteomes" id="UP000504636">
    <property type="component" value="Unplaced"/>
</dbReference>
<dbReference type="SUPFAM" id="SSF47095">
    <property type="entry name" value="HMG-box"/>
    <property type="match status" value="1"/>
</dbReference>
<evidence type="ECO:0000259" key="3">
    <source>
        <dbReference type="PROSITE" id="PS50118"/>
    </source>
</evidence>
<dbReference type="EMBL" id="MU003694">
    <property type="protein sequence ID" value="KAF2815068.1"/>
    <property type="molecule type" value="Genomic_DNA"/>
</dbReference>
<dbReference type="SMART" id="SM00398">
    <property type="entry name" value="HMG"/>
    <property type="match status" value="1"/>
</dbReference>
<dbReference type="GO" id="GO:0003677">
    <property type="term" value="F:DNA binding"/>
    <property type="evidence" value="ECO:0007669"/>
    <property type="project" value="UniProtKB-UniRule"/>
</dbReference>
<feature type="region of interest" description="Disordered" evidence="2">
    <location>
        <begin position="49"/>
        <end position="87"/>
    </location>
</feature>
<dbReference type="GO" id="GO:0005634">
    <property type="term" value="C:nucleus"/>
    <property type="evidence" value="ECO:0007669"/>
    <property type="project" value="UniProtKB-UniRule"/>
</dbReference>
<dbReference type="OrthoDB" id="1919336at2759"/>
<evidence type="ECO:0000256" key="2">
    <source>
        <dbReference type="SAM" id="MobiDB-lite"/>
    </source>
</evidence>
<reference evidence="4 6" key="1">
    <citation type="journal article" date="2020" name="Stud. Mycol.">
        <title>101 Dothideomycetes genomes: a test case for predicting lifestyles and emergence of pathogens.</title>
        <authorList>
            <person name="Haridas S."/>
            <person name="Albert R."/>
            <person name="Binder M."/>
            <person name="Bloem J."/>
            <person name="Labutti K."/>
            <person name="Salamov A."/>
            <person name="Andreopoulos B."/>
            <person name="Baker S."/>
            <person name="Barry K."/>
            <person name="Bills G."/>
            <person name="Bluhm B."/>
            <person name="Cannon C."/>
            <person name="Castanera R."/>
            <person name="Culley D."/>
            <person name="Daum C."/>
            <person name="Ezra D."/>
            <person name="Gonzalez J."/>
            <person name="Henrissat B."/>
            <person name="Kuo A."/>
            <person name="Liang C."/>
            <person name="Lipzen A."/>
            <person name="Lutzoni F."/>
            <person name="Magnuson J."/>
            <person name="Mondo S."/>
            <person name="Nolan M."/>
            <person name="Ohm R."/>
            <person name="Pangilinan J."/>
            <person name="Park H.-J."/>
            <person name="Ramirez L."/>
            <person name="Alfaro M."/>
            <person name="Sun H."/>
            <person name="Tritt A."/>
            <person name="Yoshinaga Y."/>
            <person name="Zwiers L.-H."/>
            <person name="Turgeon B."/>
            <person name="Goodwin S."/>
            <person name="Spatafora J."/>
            <person name="Crous P."/>
            <person name="Grigoriev I."/>
        </authorList>
    </citation>
    <scope>NUCLEOTIDE SEQUENCE</scope>
    <source>
        <strain evidence="4 6">CBS 304.34</strain>
    </source>
</reference>
<dbReference type="InterPro" id="IPR036910">
    <property type="entry name" value="HMG_box_dom_sf"/>
</dbReference>
<name>A0A6A6Z2M7_9PEZI</name>
<evidence type="ECO:0000313" key="4">
    <source>
        <dbReference type="EMBL" id="KAF2815068.1"/>
    </source>
</evidence>
<dbReference type="PANTHER" id="PTHR46912:SF1">
    <property type="entry name" value="HIGH MOBILITY GROUP B PROTEIN 13"/>
    <property type="match status" value="1"/>
</dbReference>
<feature type="domain" description="HMG box" evidence="3">
    <location>
        <begin position="9"/>
        <end position="76"/>
    </location>
</feature>
<dbReference type="PROSITE" id="PS50118">
    <property type="entry name" value="HMG_BOX_2"/>
    <property type="match status" value="1"/>
</dbReference>
<organism evidence="4">
    <name type="scientific">Mytilinidion resinicola</name>
    <dbReference type="NCBI Taxonomy" id="574789"/>
    <lineage>
        <taxon>Eukaryota</taxon>
        <taxon>Fungi</taxon>
        <taxon>Dikarya</taxon>
        <taxon>Ascomycota</taxon>
        <taxon>Pezizomycotina</taxon>
        <taxon>Dothideomycetes</taxon>
        <taxon>Pleosporomycetidae</taxon>
        <taxon>Mytilinidiales</taxon>
        <taxon>Mytilinidiaceae</taxon>
        <taxon>Mytilinidion</taxon>
    </lineage>
</organism>
<evidence type="ECO:0000313" key="6">
    <source>
        <dbReference type="RefSeq" id="XP_033582032.1"/>
    </source>
</evidence>
<sequence>MPVTRNAKGTRVQSAYGHFVKDNLKEVKQENPNATNDDIARALTAKWKSLSREEKEPYERSARVDRHKHESEKNYGATKGEEEDEED</sequence>
<evidence type="ECO:0000313" key="5">
    <source>
        <dbReference type="Proteomes" id="UP000504636"/>
    </source>
</evidence>
<dbReference type="PANTHER" id="PTHR46912">
    <property type="entry name" value="HIGH MOBILITY GROUP B PROTEIN 13"/>
    <property type="match status" value="1"/>
</dbReference>
<dbReference type="InterPro" id="IPR044601">
    <property type="entry name" value="HMGB6/HMGB13"/>
</dbReference>
<gene>
    <name evidence="4 6" type="ORF">BDZ99DRAFT_459012</name>
</gene>
<dbReference type="RefSeq" id="XP_033582032.1">
    <property type="nucleotide sequence ID" value="XM_033719061.1"/>
</dbReference>
<protein>
    <submittedName>
        <fullName evidence="4 6">Non-histone chromosomal protein 6</fullName>
    </submittedName>
</protein>
<feature type="compositionally biased region" description="Basic and acidic residues" evidence="2">
    <location>
        <begin position="50"/>
        <end position="73"/>
    </location>
</feature>
<feature type="DNA-binding region" description="HMG box" evidence="1">
    <location>
        <begin position="9"/>
        <end position="76"/>
    </location>
</feature>
<keyword evidence="1" id="KW-0539">Nucleus</keyword>
<dbReference type="Gene3D" id="1.10.30.10">
    <property type="entry name" value="High mobility group box domain"/>
    <property type="match status" value="1"/>
</dbReference>
<evidence type="ECO:0000256" key="1">
    <source>
        <dbReference type="PROSITE-ProRule" id="PRU00267"/>
    </source>
</evidence>
<dbReference type="CDD" id="cd00084">
    <property type="entry name" value="HMG-box_SF"/>
    <property type="match status" value="1"/>
</dbReference>
<keyword evidence="1" id="KW-0238">DNA-binding</keyword>
<reference evidence="6" key="2">
    <citation type="submission" date="2020-04" db="EMBL/GenBank/DDBJ databases">
        <authorList>
            <consortium name="NCBI Genome Project"/>
        </authorList>
    </citation>
    <scope>NUCLEOTIDE SEQUENCE</scope>
    <source>
        <strain evidence="6">CBS 304.34</strain>
    </source>
</reference>
<dbReference type="GeneID" id="54459954"/>